<keyword evidence="5" id="KW-1185">Reference proteome</keyword>
<proteinExistence type="predicted"/>
<dbReference type="SUPFAM" id="SSF46689">
    <property type="entry name" value="Homeodomain-like"/>
    <property type="match status" value="1"/>
</dbReference>
<dbReference type="PROSITE" id="PS01081">
    <property type="entry name" value="HTH_TETR_1"/>
    <property type="match status" value="1"/>
</dbReference>
<gene>
    <name evidence="4" type="ordered locus">IALB_2833</name>
</gene>
<sequence>MAAERLDTETRQEQIKKAVLEIISTEGIGKLSTRNLASKIGVTEGALFRHFSSKKEIMLSILDDVKNELLVDQEKITFSSNLSAEEKLFQFLCLHIKYLIENKGITILLFSEAAHMNEPSLKKGLRNILLSQKEFISRIIKQGMNEGIWNDSLNVENVATLYMGIPISLNIEMILNPEAQKQEKFCENMICLIKKALEKK</sequence>
<dbReference type="InterPro" id="IPR013570">
    <property type="entry name" value="Tscrpt_reg_YsiA_C"/>
</dbReference>
<dbReference type="eggNOG" id="COG1309">
    <property type="taxonomic scope" value="Bacteria"/>
</dbReference>
<dbReference type="PRINTS" id="PR00455">
    <property type="entry name" value="HTHTETR"/>
</dbReference>
<dbReference type="Pfam" id="PF00440">
    <property type="entry name" value="TetR_N"/>
    <property type="match status" value="1"/>
</dbReference>
<accession>I0ANH9</accession>
<dbReference type="PANTHER" id="PTHR43479:SF11">
    <property type="entry name" value="ACREF_ENVCD OPERON REPRESSOR-RELATED"/>
    <property type="match status" value="1"/>
</dbReference>
<organism evidence="4 5">
    <name type="scientific">Ignavibacterium album (strain DSM 19864 / JCM 16511 / NBRC 101810 / Mat9-16)</name>
    <dbReference type="NCBI Taxonomy" id="945713"/>
    <lineage>
        <taxon>Bacteria</taxon>
        <taxon>Pseudomonadati</taxon>
        <taxon>Ignavibacteriota</taxon>
        <taxon>Ignavibacteria</taxon>
        <taxon>Ignavibacteriales</taxon>
        <taxon>Ignavibacteriaceae</taxon>
        <taxon>Ignavibacterium</taxon>
    </lineage>
</organism>
<dbReference type="RefSeq" id="WP_014561675.1">
    <property type="nucleotide sequence ID" value="NC_017464.1"/>
</dbReference>
<dbReference type="KEGG" id="ial:IALB_2833"/>
<dbReference type="InterPro" id="IPR050624">
    <property type="entry name" value="HTH-type_Tx_Regulator"/>
</dbReference>
<evidence type="ECO:0000313" key="5">
    <source>
        <dbReference type="Proteomes" id="UP000007394"/>
    </source>
</evidence>
<reference evidence="4 5" key="1">
    <citation type="journal article" date="2012" name="Front. Microbiol.">
        <title>Complete genome of Ignavibacterium album, a metabolically versatile, flagellated, facultative anaerobe from the phylum Chlorobi.</title>
        <authorList>
            <person name="Liu Z."/>
            <person name="Frigaard N.-U."/>
            <person name="Vogl K."/>
            <person name="Iino T."/>
            <person name="Ohkuma M."/>
            <person name="Overmann J."/>
            <person name="Bryant D.A."/>
        </authorList>
    </citation>
    <scope>NUCLEOTIDE SEQUENCE [LARGE SCALE GENOMIC DNA]</scope>
    <source>
        <strain evidence="5">DSM 19864 / JCM 16511 / NBRC 101810 / Mat9-16</strain>
    </source>
</reference>
<dbReference type="PANTHER" id="PTHR43479">
    <property type="entry name" value="ACREF/ENVCD OPERON REPRESSOR-RELATED"/>
    <property type="match status" value="1"/>
</dbReference>
<dbReference type="SUPFAM" id="SSF48498">
    <property type="entry name" value="Tetracyclin repressor-like, C-terminal domain"/>
    <property type="match status" value="1"/>
</dbReference>
<dbReference type="GO" id="GO:0003677">
    <property type="term" value="F:DNA binding"/>
    <property type="evidence" value="ECO:0007669"/>
    <property type="project" value="UniProtKB-UniRule"/>
</dbReference>
<protein>
    <submittedName>
        <fullName evidence="4">Transcriptional regulator</fullName>
    </submittedName>
</protein>
<feature type="domain" description="HTH tetR-type" evidence="3">
    <location>
        <begin position="9"/>
        <end position="69"/>
    </location>
</feature>
<dbReference type="PROSITE" id="PS50977">
    <property type="entry name" value="HTH_TETR_2"/>
    <property type="match status" value="1"/>
</dbReference>
<dbReference type="Pfam" id="PF08359">
    <property type="entry name" value="TetR_C_4"/>
    <property type="match status" value="1"/>
</dbReference>
<evidence type="ECO:0000313" key="4">
    <source>
        <dbReference type="EMBL" id="AFH50536.1"/>
    </source>
</evidence>
<dbReference type="STRING" id="945713.IALB_2833"/>
<keyword evidence="1 2" id="KW-0238">DNA-binding</keyword>
<dbReference type="Proteomes" id="UP000007394">
    <property type="component" value="Chromosome"/>
</dbReference>
<dbReference type="OrthoDB" id="9798857at2"/>
<dbReference type="InterPro" id="IPR001647">
    <property type="entry name" value="HTH_TetR"/>
</dbReference>
<name>I0ANH9_IGNAJ</name>
<dbReference type="InterPro" id="IPR023772">
    <property type="entry name" value="DNA-bd_HTH_TetR-type_CS"/>
</dbReference>
<dbReference type="AlphaFoldDB" id="I0ANH9"/>
<dbReference type="InterPro" id="IPR009057">
    <property type="entry name" value="Homeodomain-like_sf"/>
</dbReference>
<dbReference type="HOGENOM" id="CLU_069356_12_3_10"/>
<dbReference type="InterPro" id="IPR036271">
    <property type="entry name" value="Tet_transcr_reg_TetR-rel_C_sf"/>
</dbReference>
<dbReference type="Gene3D" id="1.10.357.10">
    <property type="entry name" value="Tetracycline Repressor, domain 2"/>
    <property type="match status" value="1"/>
</dbReference>
<feature type="DNA-binding region" description="H-T-H motif" evidence="2">
    <location>
        <begin position="32"/>
        <end position="51"/>
    </location>
</feature>
<dbReference type="EMBL" id="CP003418">
    <property type="protein sequence ID" value="AFH50536.1"/>
    <property type="molecule type" value="Genomic_DNA"/>
</dbReference>
<evidence type="ECO:0000259" key="3">
    <source>
        <dbReference type="PROSITE" id="PS50977"/>
    </source>
</evidence>
<evidence type="ECO:0000256" key="1">
    <source>
        <dbReference type="ARBA" id="ARBA00023125"/>
    </source>
</evidence>
<evidence type="ECO:0000256" key="2">
    <source>
        <dbReference type="PROSITE-ProRule" id="PRU00335"/>
    </source>
</evidence>